<dbReference type="GO" id="GO:0008757">
    <property type="term" value="F:S-adenosylmethionine-dependent methyltransferase activity"/>
    <property type="evidence" value="ECO:0007669"/>
    <property type="project" value="InterPro"/>
</dbReference>
<name>A0A4Q7YZ98_9BACT</name>
<organism evidence="4 5">
    <name type="scientific">Edaphobacter modestus</name>
    <dbReference type="NCBI Taxonomy" id="388466"/>
    <lineage>
        <taxon>Bacteria</taxon>
        <taxon>Pseudomonadati</taxon>
        <taxon>Acidobacteriota</taxon>
        <taxon>Terriglobia</taxon>
        <taxon>Terriglobales</taxon>
        <taxon>Acidobacteriaceae</taxon>
        <taxon>Edaphobacter</taxon>
    </lineage>
</organism>
<sequence length="647" mass="71650">MARSPVQPESHIFDLWAQVYDAQSNPLLMLEERCVTPLLPPLSGEDVLDVGCGTGRWLRRLEVLEPGSLIGIDCSTIMLERARSKVRPTTTLELSQCSVLPGEDGSRGIVLASFVLSYLDDLEQFARECRRILRPDGWLLISDMHPLTAAERGWTRSFHLDGEKIQIAAHSRSIDEIIAVFRRHGFDPRVLNEPSFETCEGSVFESAGKLAKYEELSGVPAIYILKLQKRMPSLSGQAPRASSTLQLANAPIALSPVAWRDGAVLIEDGHIVSLHEAVDESAPKLDLAGYFLLPGLINAHEHLEFGLFPKLGRPAVGPPYRNATEWAKEIHRVHSSIIAQYRQIPQATHLRWGAIRNLLCGITTVCHHNPLHTELTRPDFPVRVLHHFGWSHSLAFDQQLAQKFQATPQDRPFILHAAEGLDEESRNEISQLNAMHVLDERAVLVHGLACTTEEIALINRRGASVVVCPTSNRFLFAETLSCELLTSIERVALGSDSPITAAGDLLDEVRSLHAEIGLDPNLIYSMITTGPAEMFHLKDGQGRIVESGVADLIAVRVQHGSPARTLSNLAFSDVELVLLEGRVQMASPPLFARLPYDLRSGMELIEVAGHQRWIRSSLQDLFEAAESVLHPEKLLLAGREVRYLGTL</sequence>
<dbReference type="Pfam" id="PF01979">
    <property type="entry name" value="Amidohydro_1"/>
    <property type="match status" value="1"/>
</dbReference>
<dbReference type="Pfam" id="PF08241">
    <property type="entry name" value="Methyltransf_11"/>
    <property type="match status" value="1"/>
</dbReference>
<feature type="domain" description="Amidohydrolase-related" evidence="2">
    <location>
        <begin position="417"/>
        <end position="571"/>
    </location>
</feature>
<dbReference type="InterPro" id="IPR013216">
    <property type="entry name" value="Methyltransf_11"/>
</dbReference>
<dbReference type="InterPro" id="IPR011059">
    <property type="entry name" value="Metal-dep_hydrolase_composite"/>
</dbReference>
<evidence type="ECO:0000259" key="3">
    <source>
        <dbReference type="Pfam" id="PF08241"/>
    </source>
</evidence>
<evidence type="ECO:0000313" key="4">
    <source>
        <dbReference type="EMBL" id="RZU43118.1"/>
    </source>
</evidence>
<evidence type="ECO:0000313" key="5">
    <source>
        <dbReference type="Proteomes" id="UP000292958"/>
    </source>
</evidence>
<keyword evidence="1 4" id="KW-0378">Hydrolase</keyword>
<dbReference type="GO" id="GO:0016810">
    <property type="term" value="F:hydrolase activity, acting on carbon-nitrogen (but not peptide) bonds"/>
    <property type="evidence" value="ECO:0007669"/>
    <property type="project" value="InterPro"/>
</dbReference>
<dbReference type="Proteomes" id="UP000292958">
    <property type="component" value="Unassembled WGS sequence"/>
</dbReference>
<dbReference type="InterPro" id="IPR029063">
    <property type="entry name" value="SAM-dependent_MTases_sf"/>
</dbReference>
<dbReference type="AlphaFoldDB" id="A0A4Q7YZ98"/>
<dbReference type="CDD" id="cd02440">
    <property type="entry name" value="AdoMet_MTases"/>
    <property type="match status" value="1"/>
</dbReference>
<dbReference type="Gene3D" id="3.40.50.150">
    <property type="entry name" value="Vaccinia Virus protein VP39"/>
    <property type="match status" value="1"/>
</dbReference>
<keyword evidence="5" id="KW-1185">Reference proteome</keyword>
<gene>
    <name evidence="4" type="ORF">BDD14_4746</name>
</gene>
<dbReference type="PANTHER" id="PTHR43794">
    <property type="entry name" value="AMINOHYDROLASE SSNA-RELATED"/>
    <property type="match status" value="1"/>
</dbReference>
<dbReference type="InterPro" id="IPR006680">
    <property type="entry name" value="Amidohydro-rel"/>
</dbReference>
<dbReference type="SUPFAM" id="SSF53335">
    <property type="entry name" value="S-adenosyl-L-methionine-dependent methyltransferases"/>
    <property type="match status" value="1"/>
</dbReference>
<dbReference type="InterPro" id="IPR032466">
    <property type="entry name" value="Metal_Hydrolase"/>
</dbReference>
<dbReference type="Gene3D" id="3.20.20.140">
    <property type="entry name" value="Metal-dependent hydrolases"/>
    <property type="match status" value="2"/>
</dbReference>
<protein>
    <submittedName>
        <fullName evidence="4">Cytosine/adenosine deaminase-related metal-dependent hydrolase</fullName>
    </submittedName>
</protein>
<accession>A0A4Q7YZ98</accession>
<feature type="domain" description="Methyltransferase type 11" evidence="3">
    <location>
        <begin position="48"/>
        <end position="141"/>
    </location>
</feature>
<evidence type="ECO:0000256" key="1">
    <source>
        <dbReference type="ARBA" id="ARBA00022801"/>
    </source>
</evidence>
<comment type="caution">
    <text evidence="4">The sequence shown here is derived from an EMBL/GenBank/DDBJ whole genome shotgun (WGS) entry which is preliminary data.</text>
</comment>
<dbReference type="SUPFAM" id="SSF51338">
    <property type="entry name" value="Composite domain of metallo-dependent hydrolases"/>
    <property type="match status" value="1"/>
</dbReference>
<dbReference type="EMBL" id="SHKW01000001">
    <property type="protein sequence ID" value="RZU43118.1"/>
    <property type="molecule type" value="Genomic_DNA"/>
</dbReference>
<dbReference type="PANTHER" id="PTHR43794:SF11">
    <property type="entry name" value="AMIDOHYDROLASE-RELATED DOMAIN-CONTAINING PROTEIN"/>
    <property type="match status" value="1"/>
</dbReference>
<evidence type="ECO:0000259" key="2">
    <source>
        <dbReference type="Pfam" id="PF01979"/>
    </source>
</evidence>
<dbReference type="InterPro" id="IPR050287">
    <property type="entry name" value="MTA/SAH_deaminase"/>
</dbReference>
<reference evidence="4 5" key="1">
    <citation type="submission" date="2019-02" db="EMBL/GenBank/DDBJ databases">
        <title>Genomic Encyclopedia of Archaeal and Bacterial Type Strains, Phase II (KMG-II): from individual species to whole genera.</title>
        <authorList>
            <person name="Goeker M."/>
        </authorList>
    </citation>
    <scope>NUCLEOTIDE SEQUENCE [LARGE SCALE GENOMIC DNA]</scope>
    <source>
        <strain evidence="4 5">DSM 18101</strain>
    </source>
</reference>
<dbReference type="SUPFAM" id="SSF51556">
    <property type="entry name" value="Metallo-dependent hydrolases"/>
    <property type="match status" value="1"/>
</dbReference>
<dbReference type="Gene3D" id="2.30.40.10">
    <property type="entry name" value="Urease, subunit C, domain 1"/>
    <property type="match status" value="1"/>
</dbReference>
<proteinExistence type="predicted"/>